<dbReference type="VEuPathDB" id="TriTrypDB:TcIL3000_8_4500"/>
<sequence>MPPRGSVTLPRQRFRSLAFSAEDQEAALSEWKAKAQAGGEILKRISSKISCQRKSAGDATRSGRWLAEGVALERETVSCELDFEKAWAACSSLLQESVLQERSNMAEEREKLHESLTNLVVTVRKESNELCSKSSNVQRSDVEAMRDRLAALRESFSESVRVIEHQAETIMEEIEDPGRCSPTETIQLLVQSSIDVLEGVCESMVNKPGSSLVRTYKDAIEAEGDSVLAQLASQECESIPAGLSVRDMRKVSVVLRTYGNISSVDSDKPLLPGDLYSRVQQILPDISGDDVRLAVDEVLQQKRRKACARSLVFQFRKKCLELLRSFEKAVVADEEIGKMVESVEREARLREERQQKLHKELNELRAVREAEELVRREEEEERKREEEEKTQKINRLREIEYQERLKQLRLYQEQQKELQQRELALKEALAEEEAIKRAIRIERNGRRVLERQREYEEKCRTRKKRHEELNAMKIAHQKTLEAFFQNVRDQLGVASDPERVLQGTASSKQNEAFISFAEASRYSIYGYTIDDMAKDPRFRLQLALLEAGLHQTAYGREVLSQGYRVPAAQKPSEDNPLHSRV</sequence>
<dbReference type="EMBL" id="HE575321">
    <property type="protein sequence ID" value="CCC92229.1"/>
    <property type="molecule type" value="Genomic_DNA"/>
</dbReference>
<reference evidence="3" key="1">
    <citation type="journal article" date="2012" name="Proc. Natl. Acad. Sci. U.S.A.">
        <title>Antigenic diversity is generated by distinct evolutionary mechanisms in African trypanosome species.</title>
        <authorList>
            <person name="Jackson A.P."/>
            <person name="Berry A."/>
            <person name="Aslett M."/>
            <person name="Allison H.C."/>
            <person name="Burton P."/>
            <person name="Vavrova-Anderson J."/>
            <person name="Brown R."/>
            <person name="Browne H."/>
            <person name="Corton N."/>
            <person name="Hauser H."/>
            <person name="Gamble J."/>
            <person name="Gilderthorp R."/>
            <person name="Marcello L."/>
            <person name="McQuillan J."/>
            <person name="Otto T.D."/>
            <person name="Quail M.A."/>
            <person name="Sanders M.J."/>
            <person name="van Tonder A."/>
            <person name="Ginger M.L."/>
            <person name="Field M.C."/>
            <person name="Barry J.D."/>
            <person name="Hertz-Fowler C."/>
            <person name="Berriman M."/>
        </authorList>
    </citation>
    <scope>NUCLEOTIDE SEQUENCE</scope>
    <source>
        <strain evidence="3">IL3000</strain>
    </source>
</reference>
<feature type="coiled-coil region" evidence="2">
    <location>
        <begin position="340"/>
        <end position="431"/>
    </location>
</feature>
<organism evidence="3">
    <name type="scientific">Trypanosoma congolense (strain IL3000)</name>
    <dbReference type="NCBI Taxonomy" id="1068625"/>
    <lineage>
        <taxon>Eukaryota</taxon>
        <taxon>Discoba</taxon>
        <taxon>Euglenozoa</taxon>
        <taxon>Kinetoplastea</taxon>
        <taxon>Metakinetoplastina</taxon>
        <taxon>Trypanosomatida</taxon>
        <taxon>Trypanosomatidae</taxon>
        <taxon>Trypanosoma</taxon>
        <taxon>Nannomonas</taxon>
    </lineage>
</organism>
<evidence type="ECO:0000256" key="2">
    <source>
        <dbReference type="SAM" id="Coils"/>
    </source>
</evidence>
<dbReference type="PANTHER" id="PTHR21549">
    <property type="entry name" value="MUTATED IN BLADDER CANCER 1"/>
    <property type="match status" value="1"/>
</dbReference>
<name>G0US67_TRYCI</name>
<evidence type="ECO:0000256" key="1">
    <source>
        <dbReference type="ARBA" id="ARBA00023054"/>
    </source>
</evidence>
<gene>
    <name evidence="3" type="ORF">TCIL3000_8_4500</name>
</gene>
<protein>
    <submittedName>
        <fullName evidence="3">Uncharacterized protein</fullName>
    </submittedName>
</protein>
<keyword evidence="1 2" id="KW-0175">Coiled coil</keyword>
<proteinExistence type="predicted"/>
<accession>G0US67</accession>
<dbReference type="PANTHER" id="PTHR21549:SF1">
    <property type="entry name" value="COILED-COIL DOMAIN-CONTAINING PROTEIN 148"/>
    <property type="match status" value="1"/>
</dbReference>
<dbReference type="AlphaFoldDB" id="G0US67"/>
<dbReference type="InterPro" id="IPR039902">
    <property type="entry name" value="CCDC148/CCDC112"/>
</dbReference>
<evidence type="ECO:0000313" key="3">
    <source>
        <dbReference type="EMBL" id="CCC92229.1"/>
    </source>
</evidence>